<name>A0A2H3KGT1_9FLAO</name>
<dbReference type="AlphaFoldDB" id="A0A2H3KGT1"/>
<dbReference type="InterPro" id="IPR058087">
    <property type="entry name" value="XAC2610_dom"/>
</dbReference>
<dbReference type="EMBL" id="PCMW01000071">
    <property type="protein sequence ID" value="PDS23026.1"/>
    <property type="molecule type" value="Genomic_DNA"/>
</dbReference>
<accession>A0A2H3KGT1</accession>
<evidence type="ECO:0000313" key="2">
    <source>
        <dbReference type="Proteomes" id="UP000220828"/>
    </source>
</evidence>
<sequence length="401" mass="46543">MGINNKNENMKQITIILIFILFTNCKKEQDKSIAISVEKDVLSTKVIENESEIPNEIKTYIDSNSDFEMLAEKDLKLVKEQVQSSSILTYMKGDFNQNKIEDFAIILRYKGYKNNAYTNYSFPFLVIFNDYKNGVVPNVVYKTGDYAEEDIKTVIYDQFEEGIFSYLKKGNVCDKEVIDIVIPEKSSFFVFWNPNKLSYEFLNYLDEDLCQKLSNNQNSSKENLTLSKNFSFKFLVSNIDNKNKTRKIKIVLTNEKTNKIQKIDFIPESLLGGFNESPSNYSYFSNEKQIIETSEGIEDYHKLIILDVNFDGLEDFAIINYEGGNGGPQYAYYIQKSNKQFALDMNLTNNVRYFPIEINKKEKSLTIGHPSGCCKIRTYKIQIQSNGEWKEIFSKLEDIKH</sequence>
<evidence type="ECO:0000313" key="1">
    <source>
        <dbReference type="EMBL" id="PDS23026.1"/>
    </source>
</evidence>
<dbReference type="NCBIfam" id="NF047539">
    <property type="entry name" value="XAC2610_fam"/>
    <property type="match status" value="1"/>
</dbReference>
<gene>
    <name evidence="1" type="ORF">B0A77_11845</name>
</gene>
<organism evidence="1 2">
    <name type="scientific">Flavobacterium branchiophilum</name>
    <dbReference type="NCBI Taxonomy" id="55197"/>
    <lineage>
        <taxon>Bacteria</taxon>
        <taxon>Pseudomonadati</taxon>
        <taxon>Bacteroidota</taxon>
        <taxon>Flavobacteriia</taxon>
        <taxon>Flavobacteriales</taxon>
        <taxon>Flavobacteriaceae</taxon>
        <taxon>Flavobacterium</taxon>
    </lineage>
</organism>
<comment type="caution">
    <text evidence="1">The sequence shown here is derived from an EMBL/GenBank/DDBJ whole genome shotgun (WGS) entry which is preliminary data.</text>
</comment>
<proteinExistence type="predicted"/>
<reference evidence="1 2" key="1">
    <citation type="submission" date="2017-09" db="EMBL/GenBank/DDBJ databases">
        <title>Whole genomes of Flavobacteriaceae.</title>
        <authorList>
            <person name="Stine C."/>
            <person name="Li C."/>
            <person name="Tadesse D."/>
        </authorList>
    </citation>
    <scope>NUCLEOTIDE SEQUENCE [LARGE SCALE GENOMIC DNA]</scope>
    <source>
        <strain evidence="1 2">ATCC 35036</strain>
    </source>
</reference>
<protein>
    <submittedName>
        <fullName evidence="1">Uncharacterized protein</fullName>
    </submittedName>
</protein>
<dbReference type="Proteomes" id="UP000220828">
    <property type="component" value="Unassembled WGS sequence"/>
</dbReference>